<name>A0A2P2NPJ0_RHIMU</name>
<organism evidence="2">
    <name type="scientific">Rhizophora mucronata</name>
    <name type="common">Asiatic mangrove</name>
    <dbReference type="NCBI Taxonomy" id="61149"/>
    <lineage>
        <taxon>Eukaryota</taxon>
        <taxon>Viridiplantae</taxon>
        <taxon>Streptophyta</taxon>
        <taxon>Embryophyta</taxon>
        <taxon>Tracheophyta</taxon>
        <taxon>Spermatophyta</taxon>
        <taxon>Magnoliopsida</taxon>
        <taxon>eudicotyledons</taxon>
        <taxon>Gunneridae</taxon>
        <taxon>Pentapetalae</taxon>
        <taxon>rosids</taxon>
        <taxon>fabids</taxon>
        <taxon>Malpighiales</taxon>
        <taxon>Rhizophoraceae</taxon>
        <taxon>Rhizophora</taxon>
    </lineage>
</organism>
<reference evidence="2" key="1">
    <citation type="submission" date="2018-02" db="EMBL/GenBank/DDBJ databases">
        <title>Rhizophora mucronata_Transcriptome.</title>
        <authorList>
            <person name="Meera S.P."/>
            <person name="Sreeshan A."/>
            <person name="Augustine A."/>
        </authorList>
    </citation>
    <scope>NUCLEOTIDE SEQUENCE</scope>
    <source>
        <tissue evidence="2">Leaf</tissue>
    </source>
</reference>
<accession>A0A2P2NPJ0</accession>
<proteinExistence type="predicted"/>
<feature type="compositionally biased region" description="Polar residues" evidence="1">
    <location>
        <begin position="1"/>
        <end position="21"/>
    </location>
</feature>
<feature type="region of interest" description="Disordered" evidence="1">
    <location>
        <begin position="1"/>
        <end position="28"/>
    </location>
</feature>
<dbReference type="EMBL" id="GGEC01063923">
    <property type="protein sequence ID" value="MBX44407.1"/>
    <property type="molecule type" value="Transcribed_RNA"/>
</dbReference>
<protein>
    <submittedName>
        <fullName evidence="2">Uncharacterized protein</fullName>
    </submittedName>
</protein>
<sequence>MFSSHNSKQISENKCQNTATHTRLLLSP</sequence>
<evidence type="ECO:0000313" key="2">
    <source>
        <dbReference type="EMBL" id="MBX44407.1"/>
    </source>
</evidence>
<evidence type="ECO:0000256" key="1">
    <source>
        <dbReference type="SAM" id="MobiDB-lite"/>
    </source>
</evidence>
<dbReference type="AlphaFoldDB" id="A0A2P2NPJ0"/>